<feature type="compositionally biased region" description="Low complexity" evidence="1">
    <location>
        <begin position="415"/>
        <end position="428"/>
    </location>
</feature>
<name>A0A917HEB7_9BACT</name>
<keyword evidence="4" id="KW-1185">Reference proteome</keyword>
<protein>
    <recommendedName>
        <fullName evidence="5">Lipoprotein</fullName>
    </recommendedName>
</protein>
<evidence type="ECO:0000313" key="4">
    <source>
        <dbReference type="Proteomes" id="UP000647241"/>
    </source>
</evidence>
<evidence type="ECO:0000256" key="2">
    <source>
        <dbReference type="SAM" id="SignalP"/>
    </source>
</evidence>
<feature type="signal peptide" evidence="2">
    <location>
        <begin position="1"/>
        <end position="26"/>
    </location>
</feature>
<comment type="caution">
    <text evidence="3">The sequence shown here is derived from an EMBL/GenBank/DDBJ whole genome shotgun (WGS) entry which is preliminary data.</text>
</comment>
<accession>A0A917HEB7</accession>
<sequence length="478" mass="49390">MKKVVVASLLAVASIALGGQSMVANAQDNGGASAQSGGGIQMSPAEYKAYNDAISQTTPQTKAAALETYLTTYPNSAVKASTLQMLMQTYSGFDPAKTVSTADRLLQVDPNNLVALTFETFFHRQDADKATDPAAKQTALDAAAGFAQKGLDAPKPKDMSDADFEKMKTGVTPGLYGAIAEDAANKKDMKTAVTDYTAELKAAPAASTTTPGPVLQDTYQLGLAYYQSTPPDYLNCTWYSSRAAAFAPEPYKTEFLKVATYCYKRYHGSADGYDAITTAVQASLFPPANLSSTVKPAPSPADIVAQVIASTPDLGTLAVSDKEFILQNGKPEDAAKVWDTIKGKSVQLPDVTVVAATDSSIQASVSDDAVASKTADFTFNMKEPLKTVPTPGTKITLSGTYASYTVGGVTPAGETAATPAAPAATPAPAAAPAPAAPAAAPAPGAAPGPVVIVMSDGAVVEPKKPAAPVHHHTTTRRR</sequence>
<reference evidence="3" key="2">
    <citation type="submission" date="2020-09" db="EMBL/GenBank/DDBJ databases">
        <authorList>
            <person name="Sun Q."/>
            <person name="Zhou Y."/>
        </authorList>
    </citation>
    <scope>NUCLEOTIDE SEQUENCE</scope>
    <source>
        <strain evidence="3">CGMCC 1.12997</strain>
    </source>
</reference>
<feature type="chain" id="PRO_5037548236" description="Lipoprotein" evidence="2">
    <location>
        <begin position="27"/>
        <end position="478"/>
    </location>
</feature>
<feature type="region of interest" description="Disordered" evidence="1">
    <location>
        <begin position="415"/>
        <end position="444"/>
    </location>
</feature>
<evidence type="ECO:0000313" key="3">
    <source>
        <dbReference type="EMBL" id="GGG75730.1"/>
    </source>
</evidence>
<dbReference type="Proteomes" id="UP000647241">
    <property type="component" value="Unassembled WGS sequence"/>
</dbReference>
<organism evidence="3 4">
    <name type="scientific">Edaphobacter dinghuensis</name>
    <dbReference type="NCBI Taxonomy" id="1560005"/>
    <lineage>
        <taxon>Bacteria</taxon>
        <taxon>Pseudomonadati</taxon>
        <taxon>Acidobacteriota</taxon>
        <taxon>Terriglobia</taxon>
        <taxon>Terriglobales</taxon>
        <taxon>Acidobacteriaceae</taxon>
        <taxon>Edaphobacter</taxon>
    </lineage>
</organism>
<gene>
    <name evidence="3" type="ORF">GCM10011585_18210</name>
</gene>
<reference evidence="3" key="1">
    <citation type="journal article" date="2014" name="Int. J. Syst. Evol. Microbiol.">
        <title>Complete genome sequence of Corynebacterium casei LMG S-19264T (=DSM 44701T), isolated from a smear-ripened cheese.</title>
        <authorList>
            <consortium name="US DOE Joint Genome Institute (JGI-PGF)"/>
            <person name="Walter F."/>
            <person name="Albersmeier A."/>
            <person name="Kalinowski J."/>
            <person name="Ruckert C."/>
        </authorList>
    </citation>
    <scope>NUCLEOTIDE SEQUENCE</scope>
    <source>
        <strain evidence="3">CGMCC 1.12997</strain>
    </source>
</reference>
<dbReference type="RefSeq" id="WP_188553831.1">
    <property type="nucleotide sequence ID" value="NZ_BMGT01000002.1"/>
</dbReference>
<dbReference type="AlphaFoldDB" id="A0A917HEB7"/>
<dbReference type="EMBL" id="BMGT01000002">
    <property type="protein sequence ID" value="GGG75730.1"/>
    <property type="molecule type" value="Genomic_DNA"/>
</dbReference>
<evidence type="ECO:0008006" key="5">
    <source>
        <dbReference type="Google" id="ProtNLM"/>
    </source>
</evidence>
<evidence type="ECO:0000256" key="1">
    <source>
        <dbReference type="SAM" id="MobiDB-lite"/>
    </source>
</evidence>
<keyword evidence="2" id="KW-0732">Signal</keyword>
<proteinExistence type="predicted"/>